<keyword evidence="4" id="KW-0418">Kinase</keyword>
<evidence type="ECO:0000256" key="5">
    <source>
        <dbReference type="ARBA" id="ARBA00023268"/>
    </source>
</evidence>
<evidence type="ECO:0000259" key="7">
    <source>
        <dbReference type="Pfam" id="PF00294"/>
    </source>
</evidence>
<keyword evidence="5" id="KW-0511">Multifunctional enzyme</keyword>
<dbReference type="InterPro" id="IPR011913">
    <property type="entry name" value="RfaE_dom_I"/>
</dbReference>
<dbReference type="Proteomes" id="UP000515291">
    <property type="component" value="Chromosome"/>
</dbReference>
<comment type="function">
    <text evidence="1">Catalyzes the phosphorylation of D-glycero-D-manno-heptose 7-phosphate at the C-1 position to selectively form D-glycero-beta-D-manno-heptose-1,7-bisphosphate.</text>
</comment>
<dbReference type="KEGG" id="trb:HB776_03145"/>
<dbReference type="InterPro" id="IPR004821">
    <property type="entry name" value="Cyt_trans-like"/>
</dbReference>
<evidence type="ECO:0000259" key="8">
    <source>
        <dbReference type="Pfam" id="PF01467"/>
    </source>
</evidence>
<dbReference type="EMBL" id="CP050292">
    <property type="protein sequence ID" value="QND70346.1"/>
    <property type="molecule type" value="Genomic_DNA"/>
</dbReference>
<dbReference type="Gene3D" id="3.40.1190.20">
    <property type="match status" value="1"/>
</dbReference>
<evidence type="ECO:0000256" key="4">
    <source>
        <dbReference type="ARBA" id="ARBA00022777"/>
    </source>
</evidence>
<evidence type="ECO:0000256" key="1">
    <source>
        <dbReference type="ARBA" id="ARBA00002319"/>
    </source>
</evidence>
<evidence type="ECO:0000256" key="6">
    <source>
        <dbReference type="ARBA" id="ARBA00023277"/>
    </source>
</evidence>
<dbReference type="GO" id="GO:0033786">
    <property type="term" value="F:heptose-1-phosphate adenylyltransferase activity"/>
    <property type="evidence" value="ECO:0007669"/>
    <property type="project" value="TreeGrafter"/>
</dbReference>
<organism evidence="9 10">
    <name type="scientific">Tardiphaga robiniae</name>
    <dbReference type="NCBI Taxonomy" id="943830"/>
    <lineage>
        <taxon>Bacteria</taxon>
        <taxon>Pseudomonadati</taxon>
        <taxon>Pseudomonadota</taxon>
        <taxon>Alphaproteobacteria</taxon>
        <taxon>Hyphomicrobiales</taxon>
        <taxon>Nitrobacteraceae</taxon>
        <taxon>Tardiphaga</taxon>
    </lineage>
</organism>
<sequence length="503" mass="54766">MMAQNTSVGSQASDILRLIAKGKRISFVSGNFNVVHPGHLRLFKFAQELGDVLVVGINADGAPGVTLPMELRLENVNSISRVDHVVPLGTSPEVFIAALKPDFVVKGKEFELKDNPEKSAVETYGGHLVFSSGELRFSSLSLLERDYSEPNLSAVRKPRDFPFRYSFEMQDLRSTLAKFAGLRVLVIGDLIVDDYITCDALGMSQEDPTIVVTPIETKTFVGGAGVVAAHARGMGADVRYCSVVGDDDAARYAIDQLSRQGVALDQFVDVSRPTTRKQRFRALNKTLLRVNHLRQHPVSHEIQEQMLTSVEAALPHTDLILFACFNYGCLPQALVEAISERALARSVMMAADSQASSQLADISRFRNMTLITPTEREARLALNDFESGLAVISERLHSKAFAKNLVITLGAEGMLINVKNDGEFRTDRLPAFNVSPKDVAGAGDSFFTSASMALCAGADIWQSSYLGAMAAALQVSRVGNTPLNTSELVAEIDDVRFDASEHV</sequence>
<evidence type="ECO:0000256" key="3">
    <source>
        <dbReference type="ARBA" id="ARBA00022679"/>
    </source>
</evidence>
<dbReference type="SUPFAM" id="SSF53613">
    <property type="entry name" value="Ribokinase-like"/>
    <property type="match status" value="1"/>
</dbReference>
<feature type="domain" description="Carbohydrate kinase PfkB" evidence="7">
    <location>
        <begin position="184"/>
        <end position="481"/>
    </location>
</feature>
<dbReference type="PANTHER" id="PTHR46969:SF1">
    <property type="entry name" value="BIFUNCTIONAL PROTEIN HLDE"/>
    <property type="match status" value="1"/>
</dbReference>
<evidence type="ECO:0000313" key="9">
    <source>
        <dbReference type="EMBL" id="QND70346.1"/>
    </source>
</evidence>
<gene>
    <name evidence="9" type="ORF">HB776_03145</name>
</gene>
<dbReference type="GO" id="GO:0016773">
    <property type="term" value="F:phosphotransferase activity, alcohol group as acceptor"/>
    <property type="evidence" value="ECO:0007669"/>
    <property type="project" value="InterPro"/>
</dbReference>
<name>A0A7G6TUB4_9BRAD</name>
<dbReference type="SUPFAM" id="SSF52374">
    <property type="entry name" value="Nucleotidylyl transferase"/>
    <property type="match status" value="1"/>
</dbReference>
<keyword evidence="9" id="KW-0548">Nucleotidyltransferase</keyword>
<dbReference type="InterPro" id="IPR029056">
    <property type="entry name" value="Ribokinase-like"/>
</dbReference>
<comment type="function">
    <text evidence="2">Catalyzes the ADP transfer from ATP to D-glycero-beta-D-manno-heptose 1-phosphate, yielding ADP-D-glycero-beta-D-manno-heptose.</text>
</comment>
<dbReference type="NCBIfam" id="TIGR00125">
    <property type="entry name" value="cyt_tran_rel"/>
    <property type="match status" value="1"/>
</dbReference>
<dbReference type="InterPro" id="IPR011611">
    <property type="entry name" value="PfkB_dom"/>
</dbReference>
<proteinExistence type="predicted"/>
<dbReference type="InterPro" id="IPR014729">
    <property type="entry name" value="Rossmann-like_a/b/a_fold"/>
</dbReference>
<dbReference type="AlphaFoldDB" id="A0A7G6TUB4"/>
<dbReference type="GO" id="GO:0005829">
    <property type="term" value="C:cytosol"/>
    <property type="evidence" value="ECO:0007669"/>
    <property type="project" value="TreeGrafter"/>
</dbReference>
<dbReference type="PANTHER" id="PTHR46969">
    <property type="entry name" value="BIFUNCTIONAL PROTEIN HLDE"/>
    <property type="match status" value="1"/>
</dbReference>
<accession>A0A7G6TUB4</accession>
<evidence type="ECO:0000313" key="10">
    <source>
        <dbReference type="Proteomes" id="UP000515291"/>
    </source>
</evidence>
<dbReference type="CDD" id="cd01172">
    <property type="entry name" value="RfaE_like"/>
    <property type="match status" value="1"/>
</dbReference>
<dbReference type="Pfam" id="PF01467">
    <property type="entry name" value="CTP_transf_like"/>
    <property type="match status" value="1"/>
</dbReference>
<evidence type="ECO:0000256" key="2">
    <source>
        <dbReference type="ARBA" id="ARBA00003753"/>
    </source>
</evidence>
<feature type="domain" description="Cytidyltransferase-like" evidence="8">
    <location>
        <begin position="28"/>
        <end position="112"/>
    </location>
</feature>
<reference evidence="10" key="1">
    <citation type="journal article" date="2020" name="Mol. Plant Microbe">
        <title>Rhizobial microsymbionts of the narrowly endemic Oxytropis species growing in Kamchatka are characterized by significant genetic diversity and possess a set of genes that are associated with T3SS and T6SS secretion systems and can affect the development of symbiosis.</title>
        <authorList>
            <person name="Safronova V."/>
            <person name="Guro P."/>
            <person name="Sazanova A."/>
            <person name="Kuznetsova I."/>
            <person name="Belimov A."/>
            <person name="Yakubov V."/>
            <person name="Chirak E."/>
            <person name="Afonin A."/>
            <person name="Gogolev Y."/>
            <person name="Andronov E."/>
            <person name="Tikhonovich I."/>
        </authorList>
    </citation>
    <scope>NUCLEOTIDE SEQUENCE [LARGE SCALE GENOMIC DNA]</scope>
    <source>
        <strain evidence="10">581</strain>
    </source>
</reference>
<dbReference type="Pfam" id="PF00294">
    <property type="entry name" value="PfkB"/>
    <property type="match status" value="1"/>
</dbReference>
<protein>
    <submittedName>
        <fullName evidence="9">Adenylyltransferase/cytidyltransferase family protein</fullName>
    </submittedName>
</protein>
<dbReference type="Gene3D" id="3.40.50.620">
    <property type="entry name" value="HUPs"/>
    <property type="match status" value="1"/>
</dbReference>
<keyword evidence="6" id="KW-0119">Carbohydrate metabolism</keyword>
<keyword evidence="3 9" id="KW-0808">Transferase</keyword>
<dbReference type="GO" id="GO:0033785">
    <property type="term" value="F:heptose 7-phosphate kinase activity"/>
    <property type="evidence" value="ECO:0007669"/>
    <property type="project" value="TreeGrafter"/>
</dbReference>